<gene>
    <name evidence="1" type="ORF">CISIN_1g031748mg</name>
</gene>
<organism evidence="1 2">
    <name type="scientific">Citrus sinensis</name>
    <name type="common">Sweet orange</name>
    <name type="synonym">Citrus aurantium var. sinensis</name>
    <dbReference type="NCBI Taxonomy" id="2711"/>
    <lineage>
        <taxon>Eukaryota</taxon>
        <taxon>Viridiplantae</taxon>
        <taxon>Streptophyta</taxon>
        <taxon>Embryophyta</taxon>
        <taxon>Tracheophyta</taxon>
        <taxon>Spermatophyta</taxon>
        <taxon>Magnoliopsida</taxon>
        <taxon>eudicotyledons</taxon>
        <taxon>Gunneridae</taxon>
        <taxon>Pentapetalae</taxon>
        <taxon>rosids</taxon>
        <taxon>malvids</taxon>
        <taxon>Sapindales</taxon>
        <taxon>Rutaceae</taxon>
        <taxon>Aurantioideae</taxon>
        <taxon>Citrus</taxon>
    </lineage>
</organism>
<name>A0A067H9W7_CITSI</name>
<keyword evidence="2" id="KW-1185">Reference proteome</keyword>
<dbReference type="Proteomes" id="UP000027120">
    <property type="component" value="Unassembled WGS sequence"/>
</dbReference>
<proteinExistence type="predicted"/>
<evidence type="ECO:0000313" key="1">
    <source>
        <dbReference type="EMBL" id="KDO84426.1"/>
    </source>
</evidence>
<reference evidence="1 2" key="1">
    <citation type="submission" date="2014-04" db="EMBL/GenBank/DDBJ databases">
        <authorList>
            <consortium name="International Citrus Genome Consortium"/>
            <person name="Gmitter F."/>
            <person name="Chen C."/>
            <person name="Farmerie W."/>
            <person name="Harkins T."/>
            <person name="Desany B."/>
            <person name="Mohiuddin M."/>
            <person name="Kodira C."/>
            <person name="Borodovsky M."/>
            <person name="Lomsadze A."/>
            <person name="Burns P."/>
            <person name="Jenkins J."/>
            <person name="Prochnik S."/>
            <person name="Shu S."/>
            <person name="Chapman J."/>
            <person name="Pitluck S."/>
            <person name="Schmutz J."/>
            <person name="Rokhsar D."/>
        </authorList>
    </citation>
    <scope>NUCLEOTIDE SEQUENCE</scope>
</reference>
<protein>
    <submittedName>
        <fullName evidence="1">Uncharacterized protein</fullName>
    </submittedName>
</protein>
<evidence type="ECO:0000313" key="2">
    <source>
        <dbReference type="Proteomes" id="UP000027120"/>
    </source>
</evidence>
<dbReference type="AlphaFoldDB" id="A0A067H9W7"/>
<dbReference type="EMBL" id="KK784874">
    <property type="protein sequence ID" value="KDO84426.1"/>
    <property type="molecule type" value="Genomic_DNA"/>
</dbReference>
<sequence length="153" mass="17808">MYNLQLQRHAFWDPVGLVLPLRSIQSERSVQEIIRSPQRIQRAGAVSVEPRPRLAFAAPMQEADWTRMQIPTKTSEIISAKAVLVPAMINRRYVACKDQQEGRQRTQLVYSHPLLQLHPFFNLGRVIPRPPSIKIYHHHPRVEVARLPVRERQ</sequence>
<accession>A0A067H9W7</accession>